<keyword evidence="4" id="KW-1185">Reference proteome</keyword>
<dbReference type="PANTHER" id="PTHR43054:SF1">
    <property type="entry name" value="SCYLLO-INOSITOL 2-DEHYDROGENASE (NADP(+)) IOLU"/>
    <property type="match status" value="1"/>
</dbReference>
<feature type="domain" description="GFO/IDH/MocA-like oxidoreductase" evidence="2">
    <location>
        <begin position="157"/>
        <end position="224"/>
    </location>
</feature>
<dbReference type="SUPFAM" id="SSF55347">
    <property type="entry name" value="Glyceraldehyde-3-phosphate dehydrogenase-like, C-terminal domain"/>
    <property type="match status" value="1"/>
</dbReference>
<comment type="caution">
    <text evidence="3">The sequence shown here is derived from an EMBL/GenBank/DDBJ whole genome shotgun (WGS) entry which is preliminary data.</text>
</comment>
<gene>
    <name evidence="3" type="ORF">FD33_GL000037</name>
</gene>
<dbReference type="PATRIC" id="fig|1122151.5.peg.38"/>
<dbReference type="EMBL" id="AZES01000078">
    <property type="protein sequence ID" value="KRL30814.1"/>
    <property type="molecule type" value="Genomic_DNA"/>
</dbReference>
<dbReference type="Pfam" id="PF01408">
    <property type="entry name" value="GFO_IDH_MocA"/>
    <property type="match status" value="1"/>
</dbReference>
<accession>A0A0R1PF05</accession>
<evidence type="ECO:0000313" key="4">
    <source>
        <dbReference type="Proteomes" id="UP000051908"/>
    </source>
</evidence>
<dbReference type="RefSeq" id="WP_025084858.1">
    <property type="nucleotide sequence ID" value="NZ_AZES01000078.1"/>
</dbReference>
<dbReference type="AlphaFoldDB" id="A0A0R1PF05"/>
<dbReference type="GO" id="GO:0000166">
    <property type="term" value="F:nucleotide binding"/>
    <property type="evidence" value="ECO:0007669"/>
    <property type="project" value="InterPro"/>
</dbReference>
<dbReference type="InterPro" id="IPR000683">
    <property type="entry name" value="Gfo/Idh/MocA-like_OxRdtase_N"/>
</dbReference>
<dbReference type="Gene3D" id="3.30.360.10">
    <property type="entry name" value="Dihydrodipicolinate Reductase, domain 2"/>
    <property type="match status" value="1"/>
</dbReference>
<dbReference type="SUPFAM" id="SSF51735">
    <property type="entry name" value="NAD(P)-binding Rossmann-fold domains"/>
    <property type="match status" value="1"/>
</dbReference>
<dbReference type="OrthoDB" id="9815825at2"/>
<dbReference type="InterPro" id="IPR055170">
    <property type="entry name" value="GFO_IDH_MocA-like_dom"/>
</dbReference>
<dbReference type="GeneID" id="96668118"/>
<protein>
    <submittedName>
        <fullName evidence="3">Oxidoreductase</fullName>
    </submittedName>
</protein>
<evidence type="ECO:0000259" key="1">
    <source>
        <dbReference type="Pfam" id="PF01408"/>
    </source>
</evidence>
<dbReference type="Proteomes" id="UP000051908">
    <property type="component" value="Unassembled WGS sequence"/>
</dbReference>
<dbReference type="InterPro" id="IPR036291">
    <property type="entry name" value="NAD(P)-bd_dom_sf"/>
</dbReference>
<proteinExistence type="predicted"/>
<sequence length="332" mass="37436">MINLGIIGTNWITEQFVNATDETKAFSLTHVYSRTEVKADKFIEDLQKKNIAISTDLEKFFSSDDFETVYIASPNGLHFQQAKMALEHGKNVIVEKPSTSTVREFTILDDLAHEKGLFLFEAARHIHEPIFKKIQNYVEDNYDELSGATFSYMKYSSRYDDFKAGNLPNIFNPKFSGGALYDLGVYTVYDAVVLFGQPDSVKYVAEILSSGIDGSGSLTLKYPKFDVNILIGKTKNSYTDSEIYFDKKTLLMDSGGDITHVQLADDNKNITTIPTVKSENPMDSEAKEFARIMTENDQETYENLLKYARIVNRILEQARTSAGLVFGADEDK</sequence>
<dbReference type="PANTHER" id="PTHR43054">
    <property type="match status" value="1"/>
</dbReference>
<organism evidence="3 4">
    <name type="scientific">Companilactobacillus paralimentarius DSM 13238 = JCM 10415</name>
    <dbReference type="NCBI Taxonomy" id="1122151"/>
    <lineage>
        <taxon>Bacteria</taxon>
        <taxon>Bacillati</taxon>
        <taxon>Bacillota</taxon>
        <taxon>Bacilli</taxon>
        <taxon>Lactobacillales</taxon>
        <taxon>Lactobacillaceae</taxon>
        <taxon>Companilactobacillus</taxon>
    </lineage>
</organism>
<dbReference type="Pfam" id="PF22725">
    <property type="entry name" value="GFO_IDH_MocA_C3"/>
    <property type="match status" value="1"/>
</dbReference>
<feature type="domain" description="Gfo/Idh/MocA-like oxidoreductase N-terminal" evidence="1">
    <location>
        <begin position="2"/>
        <end position="120"/>
    </location>
</feature>
<evidence type="ECO:0000313" key="3">
    <source>
        <dbReference type="EMBL" id="KRL30814.1"/>
    </source>
</evidence>
<reference evidence="3 4" key="1">
    <citation type="journal article" date="2015" name="Genome Announc.">
        <title>Expanding the biotechnology potential of lactobacilli through comparative genomics of 213 strains and associated genera.</title>
        <authorList>
            <person name="Sun Z."/>
            <person name="Harris H.M."/>
            <person name="McCann A."/>
            <person name="Guo C."/>
            <person name="Argimon S."/>
            <person name="Zhang W."/>
            <person name="Yang X."/>
            <person name="Jeffery I.B."/>
            <person name="Cooney J.C."/>
            <person name="Kagawa T.F."/>
            <person name="Liu W."/>
            <person name="Song Y."/>
            <person name="Salvetti E."/>
            <person name="Wrobel A."/>
            <person name="Rasinkangas P."/>
            <person name="Parkhill J."/>
            <person name="Rea M.C."/>
            <person name="O'Sullivan O."/>
            <person name="Ritari J."/>
            <person name="Douillard F.P."/>
            <person name="Paul Ross R."/>
            <person name="Yang R."/>
            <person name="Briner A.E."/>
            <person name="Felis G.E."/>
            <person name="de Vos W.M."/>
            <person name="Barrangou R."/>
            <person name="Klaenhammer T.R."/>
            <person name="Caufield P.W."/>
            <person name="Cui Y."/>
            <person name="Zhang H."/>
            <person name="O'Toole P.W."/>
        </authorList>
    </citation>
    <scope>NUCLEOTIDE SEQUENCE [LARGE SCALE GENOMIC DNA]</scope>
    <source>
        <strain evidence="3 4">DSM 13238</strain>
    </source>
</reference>
<evidence type="ECO:0000259" key="2">
    <source>
        <dbReference type="Pfam" id="PF22725"/>
    </source>
</evidence>
<name>A0A0R1PF05_9LACO</name>
<dbReference type="Gene3D" id="3.40.50.720">
    <property type="entry name" value="NAD(P)-binding Rossmann-like Domain"/>
    <property type="match status" value="1"/>
</dbReference>